<evidence type="ECO:0000313" key="3">
    <source>
        <dbReference type="EMBL" id="GMN61815.1"/>
    </source>
</evidence>
<feature type="compositionally biased region" description="Pro residues" evidence="2">
    <location>
        <begin position="43"/>
        <end position="62"/>
    </location>
</feature>
<keyword evidence="4" id="KW-1185">Reference proteome</keyword>
<dbReference type="EMBL" id="BTGU01000117">
    <property type="protein sequence ID" value="GMN61815.1"/>
    <property type="molecule type" value="Genomic_DNA"/>
</dbReference>
<dbReference type="PANTHER" id="PTHR12262">
    <property type="entry name" value="CCR4-NOT TRANSCRIPTION COMPLEX SUBUNIT 9"/>
    <property type="match status" value="1"/>
</dbReference>
<name>A0AA88DU61_FICCA</name>
<dbReference type="Pfam" id="PF04078">
    <property type="entry name" value="Rcd1"/>
    <property type="match status" value="1"/>
</dbReference>
<dbReference type="Proteomes" id="UP001187192">
    <property type="component" value="Unassembled WGS sequence"/>
</dbReference>
<gene>
    <name evidence="3" type="ORF">TIFTF001_030886</name>
</gene>
<organism evidence="3 4">
    <name type="scientific">Ficus carica</name>
    <name type="common">Common fig</name>
    <dbReference type="NCBI Taxonomy" id="3494"/>
    <lineage>
        <taxon>Eukaryota</taxon>
        <taxon>Viridiplantae</taxon>
        <taxon>Streptophyta</taxon>
        <taxon>Embryophyta</taxon>
        <taxon>Tracheophyta</taxon>
        <taxon>Spermatophyta</taxon>
        <taxon>Magnoliopsida</taxon>
        <taxon>eudicotyledons</taxon>
        <taxon>Gunneridae</taxon>
        <taxon>Pentapetalae</taxon>
        <taxon>rosids</taxon>
        <taxon>fabids</taxon>
        <taxon>Rosales</taxon>
        <taxon>Moraceae</taxon>
        <taxon>Ficeae</taxon>
        <taxon>Ficus</taxon>
    </lineage>
</organism>
<comment type="similarity">
    <text evidence="1">Belongs to the CNOT9 family.</text>
</comment>
<evidence type="ECO:0000256" key="1">
    <source>
        <dbReference type="ARBA" id="ARBA00006385"/>
    </source>
</evidence>
<feature type="region of interest" description="Disordered" evidence="2">
    <location>
        <begin position="15"/>
        <end position="65"/>
    </location>
</feature>
<feature type="compositionally biased region" description="Low complexity" evidence="2">
    <location>
        <begin position="15"/>
        <end position="30"/>
    </location>
</feature>
<dbReference type="InterPro" id="IPR007216">
    <property type="entry name" value="CNOT9"/>
</dbReference>
<dbReference type="Gene3D" id="1.25.10.10">
    <property type="entry name" value="Leucine-rich Repeat Variant"/>
    <property type="match status" value="1"/>
</dbReference>
<comment type="caution">
    <text evidence="3">The sequence shown here is derived from an EMBL/GenBank/DDBJ whole genome shotgun (WGS) entry which is preliminary data.</text>
</comment>
<dbReference type="InterPro" id="IPR016024">
    <property type="entry name" value="ARM-type_fold"/>
</dbReference>
<protein>
    <submittedName>
        <fullName evidence="3">Uncharacterized protein</fullName>
    </submittedName>
</protein>
<reference evidence="3" key="1">
    <citation type="submission" date="2023-07" db="EMBL/GenBank/DDBJ databases">
        <title>draft genome sequence of fig (Ficus carica).</title>
        <authorList>
            <person name="Takahashi T."/>
            <person name="Nishimura K."/>
        </authorList>
    </citation>
    <scope>NUCLEOTIDE SEQUENCE</scope>
</reference>
<evidence type="ECO:0000256" key="2">
    <source>
        <dbReference type="SAM" id="MobiDB-lite"/>
    </source>
</evidence>
<dbReference type="SUPFAM" id="SSF48371">
    <property type="entry name" value="ARM repeat"/>
    <property type="match status" value="1"/>
</dbReference>
<sequence length="370" mass="41172">MANLELLMKNLFVGSSSSEASSSGPSAARSRLVRLGLPFKSNSPPPPPPPPPPQPQPPPLPPTTSLSVEKLIASLTDDSKREVALLLLCKVRTSHENMGQMLWDGKGTVFALLKEIRQAHYFLSTPNLTDKVSNRVCNALALLQSVASYPNTRERFLSANILEYLYPFINTISLERPHEFLRLTTLGVIGALLKEDNEDVINILLEGDIVSKILRCLEVGNLLAKTVAAFILERLLTIGEMGQVYCCASAQRFYLITRVLEKRVEELVSQPSQRLLKHIICCYVKLSENPRACDGLLWSLPLKLRDATFLEQLQDDPPALMKLQTLVHNITTGHRSKVQLPPPQQFRSCIRFKGKAVMGSPALPRNHPNF</sequence>
<dbReference type="AlphaFoldDB" id="A0AA88DU61"/>
<accession>A0AA88DU61</accession>
<dbReference type="GO" id="GO:0030014">
    <property type="term" value="C:CCR4-NOT complex"/>
    <property type="evidence" value="ECO:0007669"/>
    <property type="project" value="InterPro"/>
</dbReference>
<evidence type="ECO:0000313" key="4">
    <source>
        <dbReference type="Proteomes" id="UP001187192"/>
    </source>
</evidence>
<proteinExistence type="inferred from homology"/>
<dbReference type="GO" id="GO:0006402">
    <property type="term" value="P:mRNA catabolic process"/>
    <property type="evidence" value="ECO:0007669"/>
    <property type="project" value="InterPro"/>
</dbReference>
<dbReference type="InterPro" id="IPR011989">
    <property type="entry name" value="ARM-like"/>
</dbReference>